<dbReference type="EMBL" id="FXTT01000001">
    <property type="protein sequence ID" value="SMP10418.1"/>
    <property type="molecule type" value="Genomic_DNA"/>
</dbReference>
<dbReference type="Pfam" id="PF01593">
    <property type="entry name" value="Amino_oxidase"/>
    <property type="match status" value="2"/>
</dbReference>
<dbReference type="SUPFAM" id="SSF54373">
    <property type="entry name" value="FAD-linked reductases, C-terminal domain"/>
    <property type="match status" value="1"/>
</dbReference>
<dbReference type="InterPro" id="IPR002937">
    <property type="entry name" value="Amino_oxidase"/>
</dbReference>
<reference evidence="4 5" key="1">
    <citation type="submission" date="2017-05" db="EMBL/GenBank/DDBJ databases">
        <authorList>
            <person name="Varghese N."/>
            <person name="Submissions S."/>
        </authorList>
    </citation>
    <scope>NUCLEOTIDE SEQUENCE [LARGE SCALE GENOMIC DNA]</scope>
    <source>
        <strain evidence="4 5">DSM 15949</strain>
    </source>
</reference>
<organism evidence="4 5">
    <name type="scientific">Roseibium denhamense</name>
    <dbReference type="NCBI Taxonomy" id="76305"/>
    <lineage>
        <taxon>Bacteria</taxon>
        <taxon>Pseudomonadati</taxon>
        <taxon>Pseudomonadota</taxon>
        <taxon>Alphaproteobacteria</taxon>
        <taxon>Hyphomicrobiales</taxon>
        <taxon>Stappiaceae</taxon>
        <taxon>Roseibium</taxon>
    </lineage>
</organism>
<evidence type="ECO:0000259" key="3">
    <source>
        <dbReference type="Pfam" id="PF01593"/>
    </source>
</evidence>
<comment type="caution">
    <text evidence="4">The sequence shown here is derived from an EMBL/GenBank/DDBJ whole genome shotgun (WGS) entry which is preliminary data.</text>
</comment>
<keyword evidence="2" id="KW-0812">Transmembrane</keyword>
<gene>
    <name evidence="4" type="ORF">SAMN06265374_1223</name>
</gene>
<proteinExistence type="inferred from homology"/>
<feature type="transmembrane region" description="Helical" evidence="2">
    <location>
        <begin position="20"/>
        <end position="45"/>
    </location>
</feature>
<dbReference type="Proteomes" id="UP001157914">
    <property type="component" value="Unassembled WGS sequence"/>
</dbReference>
<evidence type="ECO:0000313" key="4">
    <source>
        <dbReference type="EMBL" id="SMP10418.1"/>
    </source>
</evidence>
<dbReference type="Gene3D" id="3.50.50.60">
    <property type="entry name" value="FAD/NAD(P)-binding domain"/>
    <property type="match status" value="2"/>
</dbReference>
<evidence type="ECO:0000256" key="2">
    <source>
        <dbReference type="SAM" id="Phobius"/>
    </source>
</evidence>
<keyword evidence="5" id="KW-1185">Reference proteome</keyword>
<name>A0ABY1NL36_9HYPH</name>
<keyword evidence="2" id="KW-0472">Membrane</keyword>
<dbReference type="SUPFAM" id="SSF51905">
    <property type="entry name" value="FAD/NAD(P)-binding domain"/>
    <property type="match status" value="1"/>
</dbReference>
<dbReference type="InterPro" id="IPR036188">
    <property type="entry name" value="FAD/NAD-bd_sf"/>
</dbReference>
<evidence type="ECO:0000313" key="5">
    <source>
        <dbReference type="Proteomes" id="UP001157914"/>
    </source>
</evidence>
<sequence>MHNSENAAMKSGQPYRPDVAVIGAGLSGLMTARLLVFAGFAVTVFEARDRVGGRILSGRGASMSGGRYDLGPAWLWPHNTRLLALMDELSLPLMRQHSEGRLVFQDGHGKVRRDLDMATMAEGLRVPGGLSRLTEALAVALPAGTVQLGHRLETVHSQDDGIRLTGRNAQSVIEVLAPNAVLALPPRVAAAGLVFGPDLPADFKSRLTNVPTWMAGHSKMVAVYERAFWRDAGLSGDAISHKGPLFEIHDASCEPDSKGEAALFGFVAPGLAQPNVDEGRLKEAAVNQLAELFGQTASHPTEILFQNWASDDLTATAWDTPALGGHPRYQRIGFDGTPFSNKLWFASTEVAEENGGFLEGALEAAKHTAAAIIDQR</sequence>
<dbReference type="PANTHER" id="PTHR43563:SF1">
    <property type="entry name" value="AMINE OXIDASE [FLAVIN-CONTAINING] B"/>
    <property type="match status" value="1"/>
</dbReference>
<dbReference type="PANTHER" id="PTHR43563">
    <property type="entry name" value="AMINE OXIDASE"/>
    <property type="match status" value="1"/>
</dbReference>
<accession>A0ABY1NL36</accession>
<protein>
    <submittedName>
        <fullName evidence="4">Monoamine oxidase</fullName>
    </submittedName>
</protein>
<dbReference type="InterPro" id="IPR050703">
    <property type="entry name" value="Flavin_MAO"/>
</dbReference>
<dbReference type="RefSeq" id="WP_155191919.1">
    <property type="nucleotide sequence ID" value="NZ_BAAAEA010000001.1"/>
</dbReference>
<comment type="similarity">
    <text evidence="1">Belongs to the flavin monoamine oxidase family.</text>
</comment>
<feature type="domain" description="Amine oxidase" evidence="3">
    <location>
        <begin position="26"/>
        <end position="108"/>
    </location>
</feature>
<keyword evidence="2" id="KW-1133">Transmembrane helix</keyword>
<feature type="domain" description="Amine oxidase" evidence="3">
    <location>
        <begin position="119"/>
        <end position="373"/>
    </location>
</feature>
<evidence type="ECO:0000256" key="1">
    <source>
        <dbReference type="ARBA" id="ARBA00005995"/>
    </source>
</evidence>